<dbReference type="Pfam" id="PF03283">
    <property type="entry name" value="PAE"/>
    <property type="match status" value="1"/>
</dbReference>
<proteinExistence type="predicted"/>
<dbReference type="InterPro" id="IPR004963">
    <property type="entry name" value="PAE/NOTUM"/>
</dbReference>
<protein>
    <recommendedName>
        <fullName evidence="4">Pectinacetylesterase</fullName>
    </recommendedName>
</protein>
<sequence>MNVWFRRSLAALALCATPLAWAGYFQWDMVELPPESGASCGDGSPYRFFVNRTPLNNHLAIVYEGGGACWDQKACLGEGRLGATNPNGVPPDYMQSVNVAFGLVTPFNARNSPQAVSTQSWNMVFLPYCTGDVHSGSKVTVYDDAYPDNPRVQHHAGQANVRAAAQWLRDNLGQPGELLLTGYSAGGVGSTTTYAMVRETLQPTGRSTLLADSGPLVPAPRGSAPEDFPAIKLHDTIRVVWGLDEPGGLITQYAGLIDGFDPDNLGSVNVALARTYPQDRFGFMVFTRDTNFSAFSYEKFYTDISDAPNPVAYREALFSRWWPDLDRWAADLATQPNVDLYVPYFRNFNQSHCLTIIDFSGTAIEWAGVDSFGTFAENAMARGPQVQLVEGQNNADFTQPLSPFMRLVKLLLKVIG</sequence>
<comment type="caution">
    <text evidence="2">The sequence shown here is derived from an EMBL/GenBank/DDBJ whole genome shotgun (WGS) entry which is preliminary data.</text>
</comment>
<dbReference type="GO" id="GO:0016787">
    <property type="term" value="F:hydrolase activity"/>
    <property type="evidence" value="ECO:0007669"/>
    <property type="project" value="InterPro"/>
</dbReference>
<dbReference type="PANTHER" id="PTHR21562">
    <property type="entry name" value="NOTUM-RELATED"/>
    <property type="match status" value="1"/>
</dbReference>
<dbReference type="OrthoDB" id="9802991at2"/>
<reference evidence="2 3" key="1">
    <citation type="submission" date="2019-01" db="EMBL/GenBank/DDBJ databases">
        <authorList>
            <person name="Chen W.-M."/>
        </authorList>
    </citation>
    <scope>NUCLEOTIDE SEQUENCE [LARGE SCALE GENOMIC DNA]</scope>
    <source>
        <strain evidence="2 3">ICH-3</strain>
    </source>
</reference>
<keyword evidence="1" id="KW-0732">Signal</keyword>
<dbReference type="AlphaFoldDB" id="A0A437JZX7"/>
<evidence type="ECO:0000313" key="3">
    <source>
        <dbReference type="Proteomes" id="UP000288178"/>
    </source>
</evidence>
<dbReference type="EMBL" id="SACT01000001">
    <property type="protein sequence ID" value="RVT53575.1"/>
    <property type="molecule type" value="Genomic_DNA"/>
</dbReference>
<name>A0A437JZX7_9BURK</name>
<evidence type="ECO:0000256" key="1">
    <source>
        <dbReference type="SAM" id="SignalP"/>
    </source>
</evidence>
<evidence type="ECO:0008006" key="4">
    <source>
        <dbReference type="Google" id="ProtNLM"/>
    </source>
</evidence>
<evidence type="ECO:0000313" key="2">
    <source>
        <dbReference type="EMBL" id="RVT53575.1"/>
    </source>
</evidence>
<feature type="chain" id="PRO_5019231459" description="Pectinacetylesterase" evidence="1">
    <location>
        <begin position="23"/>
        <end position="416"/>
    </location>
</feature>
<gene>
    <name evidence="2" type="ORF">ENE75_01345</name>
</gene>
<dbReference type="SUPFAM" id="SSF53474">
    <property type="entry name" value="alpha/beta-Hydrolases"/>
    <property type="match status" value="1"/>
</dbReference>
<dbReference type="Proteomes" id="UP000288178">
    <property type="component" value="Unassembled WGS sequence"/>
</dbReference>
<dbReference type="InterPro" id="IPR029058">
    <property type="entry name" value="AB_hydrolase_fold"/>
</dbReference>
<dbReference type="RefSeq" id="WP_128194863.1">
    <property type="nucleotide sequence ID" value="NZ_SACT01000001.1"/>
</dbReference>
<organism evidence="2 3">
    <name type="scientific">Rubrivivax albus</name>
    <dbReference type="NCBI Taxonomy" id="2499835"/>
    <lineage>
        <taxon>Bacteria</taxon>
        <taxon>Pseudomonadati</taxon>
        <taxon>Pseudomonadota</taxon>
        <taxon>Betaproteobacteria</taxon>
        <taxon>Burkholderiales</taxon>
        <taxon>Sphaerotilaceae</taxon>
        <taxon>Rubrivivax</taxon>
    </lineage>
</organism>
<dbReference type="PANTHER" id="PTHR21562:SF83">
    <property type="entry name" value="PECTIN ACETYLESTERASE 4"/>
    <property type="match status" value="1"/>
</dbReference>
<feature type="signal peptide" evidence="1">
    <location>
        <begin position="1"/>
        <end position="22"/>
    </location>
</feature>
<keyword evidence="3" id="KW-1185">Reference proteome</keyword>
<accession>A0A437JZX7</accession>